<dbReference type="Gene3D" id="3.90.780.10">
    <property type="entry name" value="5'-Nucleotidase, C-terminal domain"/>
    <property type="match status" value="1"/>
</dbReference>
<protein>
    <submittedName>
        <fullName evidence="5">Bifunctional UDP-sugar hydrolase/5'-nucleotidase</fullName>
    </submittedName>
</protein>
<comment type="caution">
    <text evidence="5">The sequence shown here is derived from an EMBL/GenBank/DDBJ whole genome shotgun (WGS) entry which is preliminary data.</text>
</comment>
<dbReference type="EMBL" id="BAABDL010000067">
    <property type="protein sequence ID" value="GAA4067941.1"/>
    <property type="molecule type" value="Genomic_DNA"/>
</dbReference>
<dbReference type="InterPro" id="IPR036907">
    <property type="entry name" value="5'-Nucleotdase_C_sf"/>
</dbReference>
<keyword evidence="1" id="KW-0732">Signal</keyword>
<dbReference type="Pfam" id="PF02872">
    <property type="entry name" value="5_nucleotid_C"/>
    <property type="match status" value="1"/>
</dbReference>
<dbReference type="InterPro" id="IPR029052">
    <property type="entry name" value="Metallo-depent_PP-like"/>
</dbReference>
<dbReference type="PANTHER" id="PTHR11575:SF23">
    <property type="entry name" value="5-NUCLEOTIDASE FAMILY PROTEIN"/>
    <property type="match status" value="1"/>
</dbReference>
<feature type="domain" description="Calcineurin-like phosphoesterase" evidence="3">
    <location>
        <begin position="7"/>
        <end position="205"/>
    </location>
</feature>
<dbReference type="PRINTS" id="PR01607">
    <property type="entry name" value="APYRASEFAMLY"/>
</dbReference>
<dbReference type="CDD" id="cd00845">
    <property type="entry name" value="MPP_UshA_N_like"/>
    <property type="match status" value="1"/>
</dbReference>
<keyword evidence="6" id="KW-1185">Reference proteome</keyword>
<dbReference type="SUPFAM" id="SSF55816">
    <property type="entry name" value="5'-nucleotidase (syn. UDP-sugar hydrolase), C-terminal domain"/>
    <property type="match status" value="1"/>
</dbReference>
<dbReference type="InterPro" id="IPR008334">
    <property type="entry name" value="5'-Nucleotdase_C"/>
</dbReference>
<dbReference type="RefSeq" id="WP_344911419.1">
    <property type="nucleotide sequence ID" value="NZ_BAABDL010000067.1"/>
</dbReference>
<dbReference type="InterPro" id="IPR004843">
    <property type="entry name" value="Calcineurin-like_PHP"/>
</dbReference>
<evidence type="ECO:0000256" key="2">
    <source>
        <dbReference type="RuleBase" id="RU362119"/>
    </source>
</evidence>
<dbReference type="Gene3D" id="3.60.21.10">
    <property type="match status" value="1"/>
</dbReference>
<dbReference type="SUPFAM" id="SSF56300">
    <property type="entry name" value="Metallo-dependent phosphatases"/>
    <property type="match status" value="1"/>
</dbReference>
<dbReference type="Proteomes" id="UP001501734">
    <property type="component" value="Unassembled WGS sequence"/>
</dbReference>
<dbReference type="Pfam" id="PF00149">
    <property type="entry name" value="Metallophos"/>
    <property type="match status" value="1"/>
</dbReference>
<evidence type="ECO:0000256" key="1">
    <source>
        <dbReference type="ARBA" id="ARBA00022729"/>
    </source>
</evidence>
<keyword evidence="2" id="KW-0547">Nucleotide-binding</keyword>
<dbReference type="GO" id="GO:0016787">
    <property type="term" value="F:hydrolase activity"/>
    <property type="evidence" value="ECO:0007669"/>
    <property type="project" value="UniProtKB-KW"/>
</dbReference>
<feature type="domain" description="5'-Nucleotidase C-terminal" evidence="4">
    <location>
        <begin position="290"/>
        <end position="423"/>
    </location>
</feature>
<evidence type="ECO:0000313" key="6">
    <source>
        <dbReference type="Proteomes" id="UP001501734"/>
    </source>
</evidence>
<evidence type="ECO:0000259" key="3">
    <source>
        <dbReference type="Pfam" id="PF00149"/>
    </source>
</evidence>
<comment type="similarity">
    <text evidence="2">Belongs to the 5'-nucleotidase family.</text>
</comment>
<organism evidence="5 6">
    <name type="scientific">Amphibacillus indicireducens</name>
    <dbReference type="NCBI Taxonomy" id="1076330"/>
    <lineage>
        <taxon>Bacteria</taxon>
        <taxon>Bacillati</taxon>
        <taxon>Bacillota</taxon>
        <taxon>Bacilli</taxon>
        <taxon>Bacillales</taxon>
        <taxon>Bacillaceae</taxon>
        <taxon>Amphibacillus</taxon>
    </lineage>
</organism>
<sequence length="462" mass="52608">MKENIYFYYTSDLHSYFENWPKITYFLQRKITERNKHNQDYFLLDNGDHIDRVNPISEALKGKGNVELLNKANYDVINLGNNEGITLTKEELTRLYADVEFKIACANLSCQDGSDPEWLQPYQILTTDSGVKIGVIGLTAPFADFYSPLGWQIDDPLETLRQYLAQLKGKTDAIILLSHLGVDPDRVIAEQYPEIDVIIGGHTHHLFETEEVYEEAILTGVGKSGFYVGEVCLTWDHQQRKLINKTAIAHPIPDDHVDQETAALIKKQQEESDLLLSKEVVKLKEPLEVDWHQETFLIKQLTETLKDWTKADVAMLNAGILLGGFEQGVVTERDIHRICPHPINPCVVRVTGQELLEIVRAGLAEAYQQIQVKGYGFRGKVMGVLVYAGLAKEDHENKQFIDQLIINGQPLDLNQSYRLATADMFTFEHLSLQISRAQAKEFYLPEFMRDLLRQALIQIAGH</sequence>
<keyword evidence="2 5" id="KW-0378">Hydrolase</keyword>
<dbReference type="InterPro" id="IPR006179">
    <property type="entry name" value="5_nucleotidase/apyrase"/>
</dbReference>
<accession>A0ABP7VIG8</accession>
<evidence type="ECO:0000259" key="4">
    <source>
        <dbReference type="Pfam" id="PF02872"/>
    </source>
</evidence>
<gene>
    <name evidence="5" type="ORF">GCM10022410_12510</name>
</gene>
<proteinExistence type="inferred from homology"/>
<evidence type="ECO:0000313" key="5">
    <source>
        <dbReference type="EMBL" id="GAA4067941.1"/>
    </source>
</evidence>
<reference evidence="6" key="1">
    <citation type="journal article" date="2019" name="Int. J. Syst. Evol. Microbiol.">
        <title>The Global Catalogue of Microorganisms (GCM) 10K type strain sequencing project: providing services to taxonomists for standard genome sequencing and annotation.</title>
        <authorList>
            <consortium name="The Broad Institute Genomics Platform"/>
            <consortium name="The Broad Institute Genome Sequencing Center for Infectious Disease"/>
            <person name="Wu L."/>
            <person name="Ma J."/>
        </authorList>
    </citation>
    <scope>NUCLEOTIDE SEQUENCE [LARGE SCALE GENOMIC DNA]</scope>
    <source>
        <strain evidence="6">JCM 17250</strain>
    </source>
</reference>
<name>A0ABP7VIG8_9BACI</name>
<dbReference type="InterPro" id="IPR011240">
    <property type="entry name" value="Pesterase_YunD"/>
</dbReference>
<dbReference type="PANTHER" id="PTHR11575">
    <property type="entry name" value="5'-NUCLEOTIDASE-RELATED"/>
    <property type="match status" value="1"/>
</dbReference>
<dbReference type="PIRSF" id="PIRSF036361">
    <property type="entry name" value="YunD"/>
    <property type="match status" value="1"/>
</dbReference>